<proteinExistence type="predicted"/>
<evidence type="ECO:0000259" key="1">
    <source>
        <dbReference type="Pfam" id="PF13488"/>
    </source>
</evidence>
<evidence type="ECO:0000313" key="2">
    <source>
        <dbReference type="EMBL" id="PHI28848.1"/>
    </source>
</evidence>
<reference evidence="3 5" key="3">
    <citation type="submission" date="2019-03" db="EMBL/GenBank/DDBJ databases">
        <authorList>
            <consortium name="Pathogen Informatics"/>
        </authorList>
    </citation>
    <scope>NUCLEOTIDE SEQUENCE [LARGE SCALE GENOMIC DNA]</scope>
    <source>
        <strain evidence="3 5">NCTC12282</strain>
    </source>
</reference>
<organism evidence="2 4">
    <name type="scientific">Budvicia aquatica</name>
    <dbReference type="NCBI Taxonomy" id="82979"/>
    <lineage>
        <taxon>Bacteria</taxon>
        <taxon>Pseudomonadati</taxon>
        <taxon>Pseudomonadota</taxon>
        <taxon>Gammaproteobacteria</taxon>
        <taxon>Enterobacterales</taxon>
        <taxon>Budviciaceae</taxon>
        <taxon>Budvicia</taxon>
    </lineage>
</organism>
<dbReference type="RefSeq" id="WP_029096198.1">
    <property type="nucleotide sequence ID" value="NZ_CAADJA010000002.1"/>
</dbReference>
<protein>
    <recommendedName>
        <fullName evidence="1">Glycine zipper domain-containing protein</fullName>
    </recommendedName>
</protein>
<sequence length="250" mass="26816">MINKIEAYSLTLLIEHARIILTSSEDIAQAASEITALPLQLVTAICEKNSQHLHKFIELTPEQYQENASFIVGLLTPKESMIKDFANGAAYGFNPIGKFIRDTMREFNDSPEFHRLVQVGLLGFGMDIVLALWEELLNRGVSKALLLGQLIEYQTETLDNPRFDILVIENIDAGVISGAYYDKIAKCGELAGNMAGVLAGAKAGAAIGCIVPGPGNLIGAAVGAGLGGIFGKDLGNKMAQKFGHAPKETK</sequence>
<dbReference type="AlphaFoldDB" id="A0A2C6DEZ2"/>
<evidence type="ECO:0000313" key="5">
    <source>
        <dbReference type="Proteomes" id="UP000373449"/>
    </source>
</evidence>
<dbReference type="STRING" id="1111728.GCA_000427805_00783"/>
<dbReference type="InterPro" id="IPR039567">
    <property type="entry name" value="Gly-zipper"/>
</dbReference>
<dbReference type="Pfam" id="PF13488">
    <property type="entry name" value="Gly-zipper_Omp"/>
    <property type="match status" value="1"/>
</dbReference>
<dbReference type="OrthoDB" id="10015837at2"/>
<accession>A0A2C6DEZ2</accession>
<gene>
    <name evidence="2" type="ORF">CRN84_05750</name>
    <name evidence="3" type="ORF">NCTC12282_01888</name>
</gene>
<reference evidence="2" key="2">
    <citation type="submission" date="2017-09" db="EMBL/GenBank/DDBJ databases">
        <title>FDA dAtabase for Regulatory Grade micrObial Sequences (FDA-ARGOS): Supporting development and validation of Infectious Disease Dx tests.</title>
        <authorList>
            <person name="Minogue T."/>
            <person name="Wolcott M."/>
            <person name="Wasieloski L."/>
            <person name="Aguilar W."/>
            <person name="Moore D."/>
            <person name="Tallon L.J."/>
            <person name="Sadzewicz L."/>
            <person name="Ott S."/>
            <person name="Zhao X."/>
            <person name="Nagaraj S."/>
            <person name="Vavikolanu K."/>
            <person name="Aluvathingal J."/>
            <person name="Nadendla S."/>
            <person name="Sichtig H."/>
        </authorList>
    </citation>
    <scope>NUCLEOTIDE SEQUENCE</scope>
    <source>
        <strain evidence="2">FDAARGOS_387</strain>
    </source>
</reference>
<feature type="domain" description="Glycine zipper" evidence="1">
    <location>
        <begin position="196"/>
        <end position="238"/>
    </location>
</feature>
<name>A0A2C6DEZ2_9GAMM</name>
<evidence type="ECO:0000313" key="3">
    <source>
        <dbReference type="EMBL" id="VFS46958.1"/>
    </source>
</evidence>
<dbReference type="EMBL" id="PDDX01000001">
    <property type="protein sequence ID" value="PHI28848.1"/>
    <property type="molecule type" value="Genomic_DNA"/>
</dbReference>
<dbReference type="Proteomes" id="UP000224974">
    <property type="component" value="Unassembled WGS sequence"/>
</dbReference>
<keyword evidence="4" id="KW-1185">Reference proteome</keyword>
<dbReference type="Proteomes" id="UP000373449">
    <property type="component" value="Unassembled WGS sequence"/>
</dbReference>
<dbReference type="EMBL" id="CAADJA010000002">
    <property type="protein sequence ID" value="VFS46958.1"/>
    <property type="molecule type" value="Genomic_DNA"/>
</dbReference>
<reference evidence="4" key="1">
    <citation type="submission" date="2017-09" db="EMBL/GenBank/DDBJ databases">
        <title>FDA dAtabase for Regulatory Grade micrObial Sequences (FDA-ARGOS): Supporting development and validation of Infectious Disease Dx tests.</title>
        <authorList>
            <person name="Minogue T."/>
            <person name="Wolcott M."/>
            <person name="Wasieloski L."/>
            <person name="Aguilar W."/>
            <person name="Moore D."/>
            <person name="Tallon L."/>
            <person name="Sadzewicz L."/>
            <person name="Ott S."/>
            <person name="Zhao X."/>
            <person name="Nagaraj S."/>
            <person name="Vavikolanu K."/>
            <person name="Aluvathingal J."/>
            <person name="Nadendla S."/>
            <person name="Sichtig H."/>
        </authorList>
    </citation>
    <scope>NUCLEOTIDE SEQUENCE [LARGE SCALE GENOMIC DNA]</scope>
    <source>
        <strain evidence="4">FDAARGOS_387</strain>
    </source>
</reference>
<evidence type="ECO:0000313" key="4">
    <source>
        <dbReference type="Proteomes" id="UP000224974"/>
    </source>
</evidence>